<evidence type="ECO:0000256" key="5">
    <source>
        <dbReference type="ARBA" id="ARBA00023277"/>
    </source>
</evidence>
<evidence type="ECO:0000313" key="14">
    <source>
        <dbReference type="Proteomes" id="UP001642482"/>
    </source>
</evidence>
<dbReference type="InterPro" id="IPR050386">
    <property type="entry name" value="Glycosyl_hydrolase_5"/>
</dbReference>
<sequence length="579" mass="62806">MGSYFHFSAAVLALATLSTATAAPVQCTASFTDISAADFVQCLDPGWNLGNTLEASPDEGSWNNAKVTPPVFELVRNSGFNGIRIPVTYADHYVGGSPNWPINATWLQRVSDVVDMATAQGFYVVTNMHHDSWKWADVTQTDANLTMIHERFYASWLQIARTLACKPSTLALEPINEPPATTAEHGEQINVLNQLFLKALADAGGHNARRVVTLVGGGEDGAKTAQWFTRPAKNVTNPWAIQYHYYSPYNFIFSAWGKSIWGSAAEEAALVADLAAVRGNFTDVPLLIGEFSASQINCEASARWRYTDLLVRTAHLLNTSVMLWDNGLDNLDRPAGKWRDPTSLGLIMGIKDTPEKNNSLPVGTTDDSAKMQSSSAYIFRRVGEPTTAQALPFEFNGNSVTSIVTGNDNKTLSSTDYAVNSSHIIFSASFLDNYLSPNGAAGRKANMTVNFSEGVPIPIEIVQWDTPVLASLTSLVTSATATTDISIPVTYKGLPRVAAARMVGVNGTILVDAWTQYLGPLQQGRATFSNQYNFDDSHVIITSTALQDVLSSDESTVVTFEFYPRVPGNAVNYTLTVGK</sequence>
<name>A0ABP0B3W3_9PEZI</name>
<reference evidence="13 14" key="1">
    <citation type="submission" date="2024-01" db="EMBL/GenBank/DDBJ databases">
        <authorList>
            <person name="Allen C."/>
            <person name="Tagirdzhanova G."/>
        </authorList>
    </citation>
    <scope>NUCLEOTIDE SEQUENCE [LARGE SCALE GENOMIC DNA]</scope>
</reference>
<evidence type="ECO:0000256" key="8">
    <source>
        <dbReference type="ARBA" id="ARBA00023326"/>
    </source>
</evidence>
<evidence type="ECO:0000256" key="3">
    <source>
        <dbReference type="ARBA" id="ARBA00022801"/>
    </source>
</evidence>
<keyword evidence="7" id="KW-0961">Cell wall biogenesis/degradation</keyword>
<feature type="signal peptide" evidence="10">
    <location>
        <begin position="1"/>
        <end position="22"/>
    </location>
</feature>
<evidence type="ECO:0000313" key="13">
    <source>
        <dbReference type="EMBL" id="CAK7214193.1"/>
    </source>
</evidence>
<keyword evidence="4" id="KW-0136">Cellulose degradation</keyword>
<proteinExistence type="inferred from homology"/>
<keyword evidence="5" id="KW-0119">Carbohydrate metabolism</keyword>
<dbReference type="Gene3D" id="3.20.20.80">
    <property type="entry name" value="Glycosidases"/>
    <property type="match status" value="1"/>
</dbReference>
<dbReference type="Gene3D" id="2.60.40.10">
    <property type="entry name" value="Immunoglobulins"/>
    <property type="match status" value="1"/>
</dbReference>
<evidence type="ECO:0000256" key="2">
    <source>
        <dbReference type="ARBA" id="ARBA00022729"/>
    </source>
</evidence>
<dbReference type="EMBL" id="CAWUHD010000013">
    <property type="protein sequence ID" value="CAK7214193.1"/>
    <property type="molecule type" value="Genomic_DNA"/>
</dbReference>
<keyword evidence="14" id="KW-1185">Reference proteome</keyword>
<organism evidence="13 14">
    <name type="scientific">Sporothrix eucalyptigena</name>
    <dbReference type="NCBI Taxonomy" id="1812306"/>
    <lineage>
        <taxon>Eukaryota</taxon>
        <taxon>Fungi</taxon>
        <taxon>Dikarya</taxon>
        <taxon>Ascomycota</taxon>
        <taxon>Pezizomycotina</taxon>
        <taxon>Sordariomycetes</taxon>
        <taxon>Sordariomycetidae</taxon>
        <taxon>Ophiostomatales</taxon>
        <taxon>Ophiostomataceae</taxon>
        <taxon>Sporothrix</taxon>
    </lineage>
</organism>
<dbReference type="InterPro" id="IPR013783">
    <property type="entry name" value="Ig-like_fold"/>
</dbReference>
<dbReference type="Pfam" id="PF00150">
    <property type="entry name" value="Cellulase"/>
    <property type="match status" value="1"/>
</dbReference>
<feature type="chain" id="PRO_5046337410" evidence="10">
    <location>
        <begin position="23"/>
        <end position="579"/>
    </location>
</feature>
<dbReference type="InterPro" id="IPR005102">
    <property type="entry name" value="Carbo-bd_X2"/>
</dbReference>
<dbReference type="PANTHER" id="PTHR31297:SF41">
    <property type="entry name" value="ENDOGLUCANASE, PUTATIVE (AFU_ORTHOLOGUE AFUA_5G01830)-RELATED"/>
    <property type="match status" value="1"/>
</dbReference>
<evidence type="ECO:0000256" key="1">
    <source>
        <dbReference type="ARBA" id="ARBA00005641"/>
    </source>
</evidence>
<dbReference type="InterPro" id="IPR001547">
    <property type="entry name" value="Glyco_hydro_5"/>
</dbReference>
<protein>
    <submittedName>
        <fullName evidence="13">Uncharacterized protein</fullName>
    </submittedName>
</protein>
<keyword evidence="2 10" id="KW-0732">Signal</keyword>
<evidence type="ECO:0000256" key="6">
    <source>
        <dbReference type="ARBA" id="ARBA00023295"/>
    </source>
</evidence>
<evidence type="ECO:0000256" key="10">
    <source>
        <dbReference type="SAM" id="SignalP"/>
    </source>
</evidence>
<keyword evidence="8" id="KW-0624">Polysaccharide degradation</keyword>
<dbReference type="Pfam" id="PF03442">
    <property type="entry name" value="CBM_X2"/>
    <property type="match status" value="1"/>
</dbReference>
<dbReference type="PANTHER" id="PTHR31297">
    <property type="entry name" value="GLUCAN ENDO-1,6-BETA-GLUCOSIDASE B"/>
    <property type="match status" value="1"/>
</dbReference>
<accession>A0ABP0B3W3</accession>
<feature type="domain" description="Glycoside hydrolase family 5" evidence="11">
    <location>
        <begin position="59"/>
        <end position="327"/>
    </location>
</feature>
<comment type="caution">
    <text evidence="13">The sequence shown here is derived from an EMBL/GenBank/DDBJ whole genome shotgun (WGS) entry which is preliminary data.</text>
</comment>
<dbReference type="InterPro" id="IPR017853">
    <property type="entry name" value="GH"/>
</dbReference>
<keyword evidence="6 9" id="KW-0326">Glycosidase</keyword>
<dbReference type="SUPFAM" id="SSF81296">
    <property type="entry name" value="E set domains"/>
    <property type="match status" value="1"/>
</dbReference>
<gene>
    <name evidence="13" type="ORF">SEUCBS140593_002100</name>
</gene>
<dbReference type="SUPFAM" id="SSF51445">
    <property type="entry name" value="(Trans)glycosidases"/>
    <property type="match status" value="1"/>
</dbReference>
<evidence type="ECO:0000256" key="7">
    <source>
        <dbReference type="ARBA" id="ARBA00023316"/>
    </source>
</evidence>
<evidence type="ECO:0000256" key="9">
    <source>
        <dbReference type="RuleBase" id="RU361153"/>
    </source>
</evidence>
<evidence type="ECO:0000259" key="12">
    <source>
        <dbReference type="Pfam" id="PF03442"/>
    </source>
</evidence>
<feature type="domain" description="Carbohydrate binding X2" evidence="12">
    <location>
        <begin position="372"/>
        <end position="461"/>
    </location>
</feature>
<evidence type="ECO:0000256" key="4">
    <source>
        <dbReference type="ARBA" id="ARBA00023001"/>
    </source>
</evidence>
<keyword evidence="3 9" id="KW-0378">Hydrolase</keyword>
<dbReference type="InterPro" id="IPR014756">
    <property type="entry name" value="Ig_E-set"/>
</dbReference>
<comment type="similarity">
    <text evidence="1 9">Belongs to the glycosyl hydrolase 5 (cellulase A) family.</text>
</comment>
<evidence type="ECO:0000259" key="11">
    <source>
        <dbReference type="Pfam" id="PF00150"/>
    </source>
</evidence>
<dbReference type="Proteomes" id="UP001642482">
    <property type="component" value="Unassembled WGS sequence"/>
</dbReference>